<dbReference type="STRING" id="1527.SAMN04489757_10655"/>
<dbReference type="OrthoDB" id="9797092at2"/>
<comment type="similarity">
    <text evidence="1">Belongs to the hemerythrin family.</text>
</comment>
<dbReference type="Proteomes" id="UP000198806">
    <property type="component" value="Unassembled WGS sequence"/>
</dbReference>
<dbReference type="InterPro" id="IPR050669">
    <property type="entry name" value="Hemerythrin"/>
</dbReference>
<evidence type="ECO:0000256" key="3">
    <source>
        <dbReference type="ARBA" id="ARBA00023004"/>
    </source>
</evidence>
<evidence type="ECO:0000259" key="4">
    <source>
        <dbReference type="Pfam" id="PF01814"/>
    </source>
</evidence>
<dbReference type="CDD" id="cd12107">
    <property type="entry name" value="Hemerythrin"/>
    <property type="match status" value="1"/>
</dbReference>
<name>A0A1I5DK62_9FIRM</name>
<dbReference type="NCBIfam" id="NF033749">
    <property type="entry name" value="bact_hemeryth"/>
    <property type="match status" value="1"/>
</dbReference>
<dbReference type="RefSeq" id="WP_091684945.1">
    <property type="nucleotide sequence ID" value="NZ_BAABFM010000013.1"/>
</dbReference>
<dbReference type="NCBIfam" id="TIGR02481">
    <property type="entry name" value="hemeryth_dom"/>
    <property type="match status" value="1"/>
</dbReference>
<keyword evidence="2" id="KW-0479">Metal-binding</keyword>
<dbReference type="InterPro" id="IPR012827">
    <property type="entry name" value="Hemerythrin_metal-bd"/>
</dbReference>
<dbReference type="Pfam" id="PF01814">
    <property type="entry name" value="Hemerythrin"/>
    <property type="match status" value="1"/>
</dbReference>
<gene>
    <name evidence="5" type="ORF">SAMN04489757_10655</name>
</gene>
<dbReference type="AlphaFoldDB" id="A0A1I5DK62"/>
<evidence type="ECO:0000256" key="2">
    <source>
        <dbReference type="ARBA" id="ARBA00022723"/>
    </source>
</evidence>
<dbReference type="PANTHER" id="PTHR37164">
    <property type="entry name" value="BACTERIOHEMERYTHRIN"/>
    <property type="match status" value="1"/>
</dbReference>
<proteinExistence type="inferred from homology"/>
<evidence type="ECO:0000256" key="1">
    <source>
        <dbReference type="ARBA" id="ARBA00010587"/>
    </source>
</evidence>
<dbReference type="SUPFAM" id="SSF47188">
    <property type="entry name" value="Hemerythrin-like"/>
    <property type="match status" value="1"/>
</dbReference>
<dbReference type="GO" id="GO:0046872">
    <property type="term" value="F:metal ion binding"/>
    <property type="evidence" value="ECO:0007669"/>
    <property type="project" value="UniProtKB-KW"/>
</dbReference>
<sequence length="130" mass="15546">MFVMKEEYYTGIKQIDDEHKELFRIAQSAYDVFADEFIPDKFDNIVTIINELKDYAKFHFASEEAYMKKIGYKKLFSQIVDHEQFMEKVNSIDFEQVDRNQTEMLLDILSFIGDWLSQHILEKDKLIGEK</sequence>
<evidence type="ECO:0000313" key="6">
    <source>
        <dbReference type="Proteomes" id="UP000198806"/>
    </source>
</evidence>
<reference evidence="5 6" key="1">
    <citation type="submission" date="2016-10" db="EMBL/GenBank/DDBJ databases">
        <authorList>
            <person name="de Groot N.N."/>
        </authorList>
    </citation>
    <scope>NUCLEOTIDE SEQUENCE [LARGE SCALE GENOMIC DNA]</scope>
    <source>
        <strain evidence="5 6">DSM 1283</strain>
    </source>
</reference>
<dbReference type="Gene3D" id="1.20.120.50">
    <property type="entry name" value="Hemerythrin-like"/>
    <property type="match status" value="1"/>
</dbReference>
<dbReference type="PANTHER" id="PTHR37164:SF1">
    <property type="entry name" value="BACTERIOHEMERYTHRIN"/>
    <property type="match status" value="1"/>
</dbReference>
<evidence type="ECO:0000313" key="5">
    <source>
        <dbReference type="EMBL" id="SFN99665.1"/>
    </source>
</evidence>
<dbReference type="EMBL" id="FOWD01000006">
    <property type="protein sequence ID" value="SFN99665.1"/>
    <property type="molecule type" value="Genomic_DNA"/>
</dbReference>
<dbReference type="InterPro" id="IPR012312">
    <property type="entry name" value="Hemerythrin-like"/>
</dbReference>
<keyword evidence="6" id="KW-1185">Reference proteome</keyword>
<feature type="domain" description="Hemerythrin-like" evidence="4">
    <location>
        <begin position="10"/>
        <end position="127"/>
    </location>
</feature>
<keyword evidence="3" id="KW-0408">Iron</keyword>
<organism evidence="5 6">
    <name type="scientific">Anaerocolumna aminovalerica</name>
    <dbReference type="NCBI Taxonomy" id="1527"/>
    <lineage>
        <taxon>Bacteria</taxon>
        <taxon>Bacillati</taxon>
        <taxon>Bacillota</taxon>
        <taxon>Clostridia</taxon>
        <taxon>Lachnospirales</taxon>
        <taxon>Lachnospiraceae</taxon>
        <taxon>Anaerocolumna</taxon>
    </lineage>
</organism>
<dbReference type="InterPro" id="IPR035938">
    <property type="entry name" value="Hemerythrin-like_sf"/>
</dbReference>
<protein>
    <submittedName>
        <fullName evidence="5">Hemerythrin</fullName>
    </submittedName>
</protein>
<accession>A0A1I5DK62</accession>